<dbReference type="PANTHER" id="PTHR43747">
    <property type="entry name" value="FAD-BINDING PROTEIN"/>
    <property type="match status" value="1"/>
</dbReference>
<accession>J1JW97</accession>
<feature type="binding site" evidence="2">
    <location>
        <position position="348"/>
    </location>
    <ligand>
        <name>L-tryptophan</name>
        <dbReference type="ChEBI" id="CHEBI:57912"/>
    </ligand>
</feature>
<keyword evidence="2" id="KW-0547">Nucleotide-binding</keyword>
<dbReference type="InterPro" id="IPR033856">
    <property type="entry name" value="Trp_halogen"/>
</dbReference>
<feature type="binding site" evidence="2">
    <location>
        <position position="193"/>
    </location>
    <ligand>
        <name>FAD</name>
        <dbReference type="ChEBI" id="CHEBI:57692"/>
    </ligand>
</feature>
<sequence>MIDLRQAKRLAIIGSDIGGWFAALTLRRIFSSAVEIVVFEDPKKTDIGIGEGGLNNLIQSLNRNKIDVEEFVRESGATFKLGTSFEGWRNGEKSDVFYHLSPMIGEQVQELEFIAFGIMPLLAARVSAGADLHSFFPGFSLIQDNASQIEARAVLATKRSGLAPSYHFHHQKAEQYLKSVALKRGIKHRLMKVDKLLLTSEGLTYALKVEGEEVAVDFVVDASGFKRIAMGETYKEKWQSFKDFQILDRVLPFSTAHPQKNPALLTNAVAMSSGWMSQIPLQDQVSASYIFSSKHISEDHARKEIEHYVGHDITPMGLIRFDPGNFETAWRKNVLALGAASGFIDLLEATSSGQMFEQLRNVEKVFIDGRGVIGNNIIDSFNRSNNEGWLGLIDFCRMHFEGGRDDTRFWKDVSKLPRSDRYQELRACFDHRLPRMLDIENYIGHGWAPIFHMVNWLLVGAPLNLITARAGASELLGLPTSLREQITPYMSRLQNMGLNGRNNMNDFQDSELIRLIMSGDMRETDYQQRLG</sequence>
<dbReference type="OrthoDB" id="462203at2"/>
<comment type="caution">
    <text evidence="3">The sequence shown here is derived from an EMBL/GenBank/DDBJ whole genome shotgun (WGS) entry which is preliminary data.</text>
</comment>
<dbReference type="EMBL" id="AIMB01000008">
    <property type="protein sequence ID" value="EJF89277.1"/>
    <property type="molecule type" value="Genomic_DNA"/>
</dbReference>
<evidence type="ECO:0000256" key="1">
    <source>
        <dbReference type="PIRSR" id="PIRSR011396-1"/>
    </source>
</evidence>
<evidence type="ECO:0000313" key="4">
    <source>
        <dbReference type="Proteomes" id="UP000008952"/>
    </source>
</evidence>
<dbReference type="RefSeq" id="WP_008040498.1">
    <property type="nucleotide sequence ID" value="NZ_JH725147.1"/>
</dbReference>
<feature type="active site" evidence="1">
    <location>
        <position position="80"/>
    </location>
</feature>
<keyword evidence="2" id="KW-0285">Flavoprotein</keyword>
<gene>
    <name evidence="3" type="ORF">ME5_01828</name>
</gene>
<dbReference type="InterPro" id="IPR006905">
    <property type="entry name" value="Flavin_halogenase"/>
</dbReference>
<dbReference type="PATRIC" id="fig|1094558.3.peg.1962"/>
<dbReference type="SUPFAM" id="SSF51905">
    <property type="entry name" value="FAD/NAD(P)-binding domain"/>
    <property type="match status" value="1"/>
</dbReference>
<dbReference type="Gene3D" id="3.50.50.60">
    <property type="entry name" value="FAD/NAD(P)-binding domain"/>
    <property type="match status" value="1"/>
</dbReference>
<dbReference type="Pfam" id="PF04820">
    <property type="entry name" value="Trp_halogenase"/>
    <property type="match status" value="1"/>
</dbReference>
<name>J1JW97_9HYPH</name>
<dbReference type="GO" id="GO:0004497">
    <property type="term" value="F:monooxygenase activity"/>
    <property type="evidence" value="ECO:0007669"/>
    <property type="project" value="InterPro"/>
</dbReference>
<keyword evidence="2" id="KW-0274">FAD</keyword>
<dbReference type="InterPro" id="IPR050816">
    <property type="entry name" value="Flavin-dep_Halogenase_NPB"/>
</dbReference>
<dbReference type="eggNOG" id="COG0665">
    <property type="taxonomic scope" value="Bacteria"/>
</dbReference>
<protein>
    <recommendedName>
        <fullName evidence="5">Tryptophan halogenase</fullName>
    </recommendedName>
</protein>
<dbReference type="HOGENOM" id="CLU_022247_0_0_5"/>
<dbReference type="GO" id="GO:0000166">
    <property type="term" value="F:nucleotide binding"/>
    <property type="evidence" value="ECO:0007669"/>
    <property type="project" value="UniProtKB-KW"/>
</dbReference>
<evidence type="ECO:0008006" key="5">
    <source>
        <dbReference type="Google" id="ProtNLM"/>
    </source>
</evidence>
<dbReference type="Proteomes" id="UP000008952">
    <property type="component" value="Unassembled WGS sequence"/>
</dbReference>
<feature type="binding site" evidence="2">
    <location>
        <position position="80"/>
    </location>
    <ligand>
        <name>7-chloro-L-tryptophan</name>
        <dbReference type="ChEBI" id="CHEBI:58713"/>
    </ligand>
</feature>
<proteinExistence type="predicted"/>
<dbReference type="PIRSF" id="PIRSF011396">
    <property type="entry name" value="Trp_halogenase"/>
    <property type="match status" value="1"/>
</dbReference>
<keyword evidence="4" id="KW-1185">Reference proteome</keyword>
<organism evidence="3 4">
    <name type="scientific">Bartonella tamiae Th239</name>
    <dbReference type="NCBI Taxonomy" id="1094558"/>
    <lineage>
        <taxon>Bacteria</taxon>
        <taxon>Pseudomonadati</taxon>
        <taxon>Pseudomonadota</taxon>
        <taxon>Alphaproteobacteria</taxon>
        <taxon>Hyphomicrobiales</taxon>
        <taxon>Bartonellaceae</taxon>
        <taxon>Bartonella</taxon>
    </lineage>
</organism>
<dbReference type="PANTHER" id="PTHR43747:SF4">
    <property type="entry name" value="FLAVIN-DEPENDENT TRYPTOPHAN HALOGENASE"/>
    <property type="match status" value="1"/>
</dbReference>
<dbReference type="STRING" id="1094558.ME5_01828"/>
<evidence type="ECO:0000256" key="2">
    <source>
        <dbReference type="PIRSR" id="PIRSR011396-2"/>
    </source>
</evidence>
<dbReference type="InterPro" id="IPR036188">
    <property type="entry name" value="FAD/NAD-bd_sf"/>
</dbReference>
<evidence type="ECO:0000313" key="3">
    <source>
        <dbReference type="EMBL" id="EJF89277.1"/>
    </source>
</evidence>
<reference evidence="3 4" key="1">
    <citation type="submission" date="2012-03" db="EMBL/GenBank/DDBJ databases">
        <title>The Genome Sequence of Bartonella tamiae Th239.</title>
        <authorList>
            <consortium name="The Broad Institute Genome Sequencing Platform"/>
            <consortium name="The Broad Institute Genome Sequencing Center for Infectious Disease"/>
            <person name="Feldgarden M."/>
            <person name="Kirby J."/>
            <person name="Kosoy M."/>
            <person name="Birtles R."/>
            <person name="Probert W.S."/>
            <person name="Chiaraviglio L."/>
            <person name="Young S.K."/>
            <person name="Zeng Q."/>
            <person name="Gargeya S."/>
            <person name="Fitzgerald M."/>
            <person name="Haas B."/>
            <person name="Abouelleil A."/>
            <person name="Alvarado L."/>
            <person name="Arachchi H.M."/>
            <person name="Berlin A."/>
            <person name="Chapman S.B."/>
            <person name="Gearin G."/>
            <person name="Goldberg J."/>
            <person name="Griggs A."/>
            <person name="Gujja S."/>
            <person name="Hansen M."/>
            <person name="Heiman D."/>
            <person name="Howarth C."/>
            <person name="Larimer J."/>
            <person name="Lui A."/>
            <person name="MacDonald P.J.P."/>
            <person name="McCowen C."/>
            <person name="Montmayeur A."/>
            <person name="Murphy C."/>
            <person name="Neiman D."/>
            <person name="Pearson M."/>
            <person name="Priest M."/>
            <person name="Roberts A."/>
            <person name="Saif S."/>
            <person name="Shea T."/>
            <person name="Sisk P."/>
            <person name="Stolte C."/>
            <person name="Sykes S."/>
            <person name="Wortman J."/>
            <person name="Nusbaum C."/>
            <person name="Birren B."/>
        </authorList>
    </citation>
    <scope>NUCLEOTIDE SEQUENCE [LARGE SCALE GENOMIC DNA]</scope>
    <source>
        <strain evidence="3 4">Th239</strain>
    </source>
</reference>
<dbReference type="AlphaFoldDB" id="J1JW97"/>